<feature type="domain" description="2Fe-2S ferredoxin-type" evidence="2">
    <location>
        <begin position="17"/>
        <end position="96"/>
    </location>
</feature>
<dbReference type="Gene3D" id="3.10.20.440">
    <property type="entry name" value="2Fe-2S iron-sulphur cluster binding domain, sarcosine oxidase, alpha subunit, N-terminal domain"/>
    <property type="match status" value="1"/>
</dbReference>
<evidence type="ECO:0000256" key="1">
    <source>
        <dbReference type="ARBA" id="ARBA00023002"/>
    </source>
</evidence>
<dbReference type="PROSITE" id="PS51085">
    <property type="entry name" value="2FE2S_FER_2"/>
    <property type="match status" value="1"/>
</dbReference>
<sequence length="96" mass="10273">MNNADTDLRISSANRGTKITLQVDGVPCTAYEGETVHAVLLAKGIRVLRIAGKTGEPRGIFCGMGICYECRVTINGVPDQLACMTLATDGMQIETR</sequence>
<dbReference type="OrthoDB" id="573392at2"/>
<dbReference type="EMBL" id="APJX01000003">
    <property type="protein sequence ID" value="EMS79956.1"/>
    <property type="molecule type" value="Genomic_DNA"/>
</dbReference>
<reference evidence="3 4" key="1">
    <citation type="journal article" date="2013" name="Genome Announc.">
        <title>Draft Genome Sequence of Desulfotignum phosphitoxidans DSM 13687 Strain FiPS-3.</title>
        <authorList>
            <person name="Poehlein A."/>
            <person name="Daniel R."/>
            <person name="Simeonova D.D."/>
        </authorList>
    </citation>
    <scope>NUCLEOTIDE SEQUENCE [LARGE SCALE GENOMIC DNA]</scope>
    <source>
        <strain evidence="3 4">DSM 13687</strain>
    </source>
</reference>
<organism evidence="3 4">
    <name type="scientific">Desulfotignum phosphitoxidans DSM 13687</name>
    <dbReference type="NCBI Taxonomy" id="1286635"/>
    <lineage>
        <taxon>Bacteria</taxon>
        <taxon>Pseudomonadati</taxon>
        <taxon>Thermodesulfobacteriota</taxon>
        <taxon>Desulfobacteria</taxon>
        <taxon>Desulfobacterales</taxon>
        <taxon>Desulfobacteraceae</taxon>
        <taxon>Desulfotignum</taxon>
    </lineage>
</organism>
<dbReference type="GO" id="GO:0051536">
    <property type="term" value="F:iron-sulfur cluster binding"/>
    <property type="evidence" value="ECO:0007669"/>
    <property type="project" value="InterPro"/>
</dbReference>
<evidence type="ECO:0000259" key="2">
    <source>
        <dbReference type="PROSITE" id="PS51085"/>
    </source>
</evidence>
<dbReference type="InterPro" id="IPR036010">
    <property type="entry name" value="2Fe-2S_ferredoxin-like_sf"/>
</dbReference>
<proteinExistence type="predicted"/>
<dbReference type="GO" id="GO:0008115">
    <property type="term" value="F:sarcosine oxidase activity"/>
    <property type="evidence" value="ECO:0007669"/>
    <property type="project" value="UniProtKB-EC"/>
</dbReference>
<dbReference type="AlphaFoldDB" id="S0G6A8"/>
<keyword evidence="4" id="KW-1185">Reference proteome</keyword>
<dbReference type="EC" id="1.5.3.1" evidence="3"/>
<dbReference type="InterPro" id="IPR001041">
    <property type="entry name" value="2Fe-2S_ferredoxin-type"/>
</dbReference>
<dbReference type="Pfam" id="PF13510">
    <property type="entry name" value="Fer2_4"/>
    <property type="match status" value="1"/>
</dbReference>
<keyword evidence="1 3" id="KW-0560">Oxidoreductase</keyword>
<evidence type="ECO:0000313" key="3">
    <source>
        <dbReference type="EMBL" id="EMS79956.1"/>
    </source>
</evidence>
<gene>
    <name evidence="3" type="primary">soxA</name>
    <name evidence="3" type="ORF">Dpo_3c00980</name>
</gene>
<name>S0G6A8_9BACT</name>
<dbReference type="InterPro" id="IPR042204">
    <property type="entry name" value="2Fe-2S-bd_N"/>
</dbReference>
<comment type="caution">
    <text evidence="3">The sequence shown here is derived from an EMBL/GenBank/DDBJ whole genome shotgun (WGS) entry which is preliminary data.</text>
</comment>
<dbReference type="RefSeq" id="WP_006965284.1">
    <property type="nucleotide sequence ID" value="NZ_APJX01000003.1"/>
</dbReference>
<dbReference type="SUPFAM" id="SSF54292">
    <property type="entry name" value="2Fe-2S ferredoxin-like"/>
    <property type="match status" value="1"/>
</dbReference>
<dbReference type="Proteomes" id="UP000014216">
    <property type="component" value="Unassembled WGS sequence"/>
</dbReference>
<evidence type="ECO:0000313" key="4">
    <source>
        <dbReference type="Proteomes" id="UP000014216"/>
    </source>
</evidence>
<protein>
    <submittedName>
        <fullName evidence="3">Sarcosine oxidase subunit alpha SoxA2</fullName>
        <ecNumber evidence="3">1.5.3.1</ecNumber>
    </submittedName>
</protein>
<accession>S0G6A8</accession>